<feature type="compositionally biased region" description="Low complexity" evidence="6">
    <location>
        <begin position="430"/>
        <end position="440"/>
    </location>
</feature>
<organism evidence="9 10">
    <name type="scientific">Ichthyophthirius multifiliis</name>
    <name type="common">White spot disease agent</name>
    <name type="synonym">Ich</name>
    <dbReference type="NCBI Taxonomy" id="5932"/>
    <lineage>
        <taxon>Eukaryota</taxon>
        <taxon>Sar</taxon>
        <taxon>Alveolata</taxon>
        <taxon>Ciliophora</taxon>
        <taxon>Intramacronucleata</taxon>
        <taxon>Oligohymenophorea</taxon>
        <taxon>Hymenostomatida</taxon>
        <taxon>Ophryoglenina</taxon>
        <taxon>Ichthyophthirius</taxon>
    </lineage>
</organism>
<dbReference type="PANTHER" id="PTHR44029">
    <property type="entry name" value="DNAJ HOMOLOG SUBFAMILY C MEMBER 21"/>
    <property type="match status" value="1"/>
</dbReference>
<dbReference type="InterPro" id="IPR051964">
    <property type="entry name" value="Chaperone_stress_response"/>
</dbReference>
<evidence type="ECO:0000256" key="2">
    <source>
        <dbReference type="ARBA" id="ARBA00022771"/>
    </source>
</evidence>
<dbReference type="RefSeq" id="XP_004030717.1">
    <property type="nucleotide sequence ID" value="XM_004030669.1"/>
</dbReference>
<evidence type="ECO:0000256" key="5">
    <source>
        <dbReference type="SAM" id="Coils"/>
    </source>
</evidence>
<dbReference type="PROSITE" id="PS50157">
    <property type="entry name" value="ZINC_FINGER_C2H2_2"/>
    <property type="match status" value="1"/>
</dbReference>
<feature type="domain" description="C2H2-type" evidence="8">
    <location>
        <begin position="341"/>
        <end position="370"/>
    </location>
</feature>
<dbReference type="InParanoid" id="G0QZ58"/>
<evidence type="ECO:0000256" key="1">
    <source>
        <dbReference type="ARBA" id="ARBA00022723"/>
    </source>
</evidence>
<dbReference type="InterPro" id="IPR036236">
    <property type="entry name" value="Znf_C2H2_sf"/>
</dbReference>
<dbReference type="InterPro" id="IPR036869">
    <property type="entry name" value="J_dom_sf"/>
</dbReference>
<reference evidence="9 10" key="1">
    <citation type="submission" date="2011-07" db="EMBL/GenBank/DDBJ databases">
        <authorList>
            <person name="Coyne R."/>
            <person name="Brami D."/>
            <person name="Johnson J."/>
            <person name="Hostetler J."/>
            <person name="Hannick L."/>
            <person name="Clark T."/>
            <person name="Cassidy-Hanley D."/>
            <person name="Inman J."/>
        </authorList>
    </citation>
    <scope>NUCLEOTIDE SEQUENCE [LARGE SCALE GENOMIC DNA]</scope>
    <source>
        <strain evidence="9 10">G5</strain>
    </source>
</reference>
<dbReference type="STRING" id="857967.G0QZ58"/>
<dbReference type="OrthoDB" id="5894at2759"/>
<keyword evidence="2 4" id="KW-0863">Zinc-finger</keyword>
<feature type="compositionally biased region" description="Low complexity" evidence="6">
    <location>
        <begin position="393"/>
        <end position="404"/>
    </location>
</feature>
<dbReference type="Pfam" id="PF21884">
    <property type="entry name" value="ZUO1-like_ZHD"/>
    <property type="match status" value="1"/>
</dbReference>
<dbReference type="PROSITE" id="PS00028">
    <property type="entry name" value="ZINC_FINGER_C2H2_1"/>
    <property type="match status" value="1"/>
</dbReference>
<keyword evidence="3" id="KW-0862">Zinc</keyword>
<evidence type="ECO:0000313" key="9">
    <source>
        <dbReference type="EMBL" id="EGR29481.1"/>
    </source>
</evidence>
<evidence type="ECO:0000313" key="10">
    <source>
        <dbReference type="Proteomes" id="UP000008983"/>
    </source>
</evidence>
<dbReference type="OMA" id="RANHEES"/>
<feature type="compositionally biased region" description="Basic and acidic residues" evidence="6">
    <location>
        <begin position="485"/>
        <end position="507"/>
    </location>
</feature>
<feature type="coiled-coil region" evidence="5">
    <location>
        <begin position="241"/>
        <end position="344"/>
    </location>
</feature>
<dbReference type="InterPro" id="IPR018253">
    <property type="entry name" value="DnaJ_domain_CS"/>
</dbReference>
<dbReference type="SMART" id="SM00271">
    <property type="entry name" value="DnaJ"/>
    <property type="match status" value="1"/>
</dbReference>
<gene>
    <name evidence="9" type="ORF">IMG5_154640</name>
</gene>
<dbReference type="SUPFAM" id="SSF57667">
    <property type="entry name" value="beta-beta-alpha zinc fingers"/>
    <property type="match status" value="1"/>
</dbReference>
<dbReference type="GeneID" id="14905601"/>
<dbReference type="InterPro" id="IPR022755">
    <property type="entry name" value="Znf_C2H2_jaz"/>
</dbReference>
<accession>G0QZ58</accession>
<proteinExistence type="predicted"/>
<dbReference type="Pfam" id="PF00226">
    <property type="entry name" value="DnaJ"/>
    <property type="match status" value="1"/>
</dbReference>
<dbReference type="AlphaFoldDB" id="G0QZ58"/>
<keyword evidence="1" id="KW-0479">Metal-binding</keyword>
<dbReference type="Gene3D" id="3.30.160.60">
    <property type="entry name" value="Classic Zinc Finger"/>
    <property type="match status" value="1"/>
</dbReference>
<feature type="region of interest" description="Disordered" evidence="6">
    <location>
        <begin position="354"/>
        <end position="585"/>
    </location>
</feature>
<evidence type="ECO:0008006" key="11">
    <source>
        <dbReference type="Google" id="ProtNLM"/>
    </source>
</evidence>
<dbReference type="Pfam" id="PF12171">
    <property type="entry name" value="zf-C2H2_jaz"/>
    <property type="match status" value="1"/>
</dbReference>
<dbReference type="InterPro" id="IPR013087">
    <property type="entry name" value="Znf_C2H2_type"/>
</dbReference>
<dbReference type="Gene3D" id="1.10.287.110">
    <property type="entry name" value="DnaJ domain"/>
    <property type="match status" value="1"/>
</dbReference>
<keyword evidence="5" id="KW-0175">Coiled coil</keyword>
<dbReference type="InterPro" id="IPR054076">
    <property type="entry name" value="ZUO1-like_ZHD"/>
</dbReference>
<dbReference type="eggNOG" id="KOG0717">
    <property type="taxonomic scope" value="Eukaryota"/>
</dbReference>
<dbReference type="GO" id="GO:0005737">
    <property type="term" value="C:cytoplasm"/>
    <property type="evidence" value="ECO:0007669"/>
    <property type="project" value="TreeGrafter"/>
</dbReference>
<dbReference type="PROSITE" id="PS50076">
    <property type="entry name" value="DNAJ_2"/>
    <property type="match status" value="1"/>
</dbReference>
<dbReference type="InterPro" id="IPR001623">
    <property type="entry name" value="DnaJ_domain"/>
</dbReference>
<evidence type="ECO:0000256" key="3">
    <source>
        <dbReference type="ARBA" id="ARBA00022833"/>
    </source>
</evidence>
<dbReference type="PRINTS" id="PR00625">
    <property type="entry name" value="JDOMAIN"/>
</dbReference>
<feature type="compositionally biased region" description="Basic and acidic residues" evidence="6">
    <location>
        <begin position="538"/>
        <end position="555"/>
    </location>
</feature>
<evidence type="ECO:0000256" key="6">
    <source>
        <dbReference type="SAM" id="MobiDB-lite"/>
    </source>
</evidence>
<evidence type="ECO:0000259" key="7">
    <source>
        <dbReference type="PROSITE" id="PS50076"/>
    </source>
</evidence>
<dbReference type="GO" id="GO:0008270">
    <property type="term" value="F:zinc ion binding"/>
    <property type="evidence" value="ECO:0007669"/>
    <property type="project" value="UniProtKB-KW"/>
</dbReference>
<evidence type="ECO:0000259" key="8">
    <source>
        <dbReference type="PROSITE" id="PS50157"/>
    </source>
</evidence>
<evidence type="ECO:0000256" key="4">
    <source>
        <dbReference type="PROSITE-ProRule" id="PRU00042"/>
    </source>
</evidence>
<dbReference type="PROSITE" id="PS00636">
    <property type="entry name" value="DNAJ_1"/>
    <property type="match status" value="1"/>
</dbReference>
<dbReference type="CDD" id="cd06257">
    <property type="entry name" value="DnaJ"/>
    <property type="match status" value="1"/>
</dbReference>
<dbReference type="SUPFAM" id="SSF46565">
    <property type="entry name" value="Chaperone J-domain"/>
    <property type="match status" value="1"/>
</dbReference>
<dbReference type="Proteomes" id="UP000008983">
    <property type="component" value="Unassembled WGS sequence"/>
</dbReference>
<keyword evidence="10" id="KW-1185">Reference proteome</keyword>
<feature type="compositionally biased region" description="Basic residues" evidence="6">
    <location>
        <begin position="365"/>
        <end position="374"/>
    </location>
</feature>
<feature type="compositionally biased region" description="Basic and acidic residues" evidence="6">
    <location>
        <begin position="448"/>
        <end position="458"/>
    </location>
</feature>
<name>G0QZ58_ICHMU</name>
<dbReference type="EMBL" id="GL984139">
    <property type="protein sequence ID" value="EGR29481.1"/>
    <property type="molecule type" value="Genomic_DNA"/>
</dbReference>
<feature type="domain" description="J" evidence="7">
    <location>
        <begin position="8"/>
        <end position="72"/>
    </location>
</feature>
<sequence length="585" mass="71621">MQNNKKTCYYEILGIDKKATDEEIKKAYKKQALKYHPDKNTEEDSKLIFQQISEAYETLIDPNERSWYDSHRDQILKGTYGEPMSKEEQEQNTYGFNIWPYFSSSCYEGFEASQEKNFYSIYSEVFEKIKNEEWNAYEYTDDPEVESQKYFKPEPFGNSQSSKKEVIEFYKWWSNFFSYKSFSWCDEYNINEAPNRWERRQMEKINKKERFQEKKKYIKTIKELVEFVRRRDPRWKKIEDERQIEEDRKKEEIRLKQEVEKKRKQEKLKQLEEQLTKKQKQLAKMSKKDQVSRAAQLDEEFRIYKEQQLKFQQEQEQLQQIANLEKEKEEEEEEEQEYTDFICELCNKGFKNNETLEKHNNSNSHKNKKKKIQKKLNQQNNIETNQFDNDGYSEGSSLQISQQQQEKDEQEEQNIKNDFKNDIQITDYWNQNTQENNDQQNNEDVEKEEWKEKVIVEKEEVDEWNSMKGLTKKQQNKLTHMQVLKQKEQEKQQKELEKLQRKKEQQKLKKQGKQGEQQQQQEEEENQNNNFESNQFKDQQDQEKDQLQINNDDKQNQLQQKQEEDEWYSIKVQPKPQKVDKKKKK</sequence>
<protein>
    <recommendedName>
        <fullName evidence="11">J domain-containing protein</fullName>
    </recommendedName>
</protein>
<dbReference type="PANTHER" id="PTHR44029:SF1">
    <property type="entry name" value="DNAJ HOMOLOG SUBFAMILY C MEMBER 21"/>
    <property type="match status" value="1"/>
</dbReference>